<dbReference type="PANTHER" id="PTHR30329:SF20">
    <property type="entry name" value="EXPORTED PROTEIN"/>
    <property type="match status" value="1"/>
</dbReference>
<evidence type="ECO:0000313" key="6">
    <source>
        <dbReference type="EMBL" id="OMQ24518.1"/>
    </source>
</evidence>
<comment type="caution">
    <text evidence="6">The sequence shown here is derived from an EMBL/GenBank/DDBJ whole genome shotgun (WGS) entry which is preliminary data.</text>
</comment>
<organism evidence="6 7">
    <name type="scientific">Serratia oryzae</name>
    <dbReference type="NCBI Taxonomy" id="2034155"/>
    <lineage>
        <taxon>Bacteria</taxon>
        <taxon>Pseudomonadati</taxon>
        <taxon>Pseudomonadota</taxon>
        <taxon>Gammaproteobacteria</taxon>
        <taxon>Enterobacterales</taxon>
        <taxon>Yersiniaceae</taxon>
        <taxon>Serratia</taxon>
    </lineage>
</organism>
<evidence type="ECO:0000259" key="5">
    <source>
        <dbReference type="PROSITE" id="PS51123"/>
    </source>
</evidence>
<evidence type="ECO:0000256" key="1">
    <source>
        <dbReference type="ARBA" id="ARBA00004442"/>
    </source>
</evidence>
<dbReference type="Proteomes" id="UP000216021">
    <property type="component" value="Unassembled WGS sequence"/>
</dbReference>
<accession>A0A1S8CMN5</accession>
<sequence length="586" mass="64311">MSVMLRRLLWLWGGILALVLCLGYFPLTPWGQFIGAAVIVVITLGAWIWGGRSHVSAQVESDINATWQNDLPAEGYRQPVVLVCGDGVEQMFAGVAVRETPEGCYLAVADLSTLSAAVAALLNLRPEWVTQLSTLLLVNPSQHDDLAVLANRVQIFRHQLSRMCRVTGTDIPALLCSYLPQSVPSDMTTDRVEWFEFKAGQPSATVWHNGHSAQPLAQWVAQGDSIEQTQRLYRAIEVESWAQWMAQKILPQCLTREQSMPICSPLALALTFSPAVPELPSAHLWQQWLKEKTTLNREKSCSENDESATLPFPDPLLRLLPQQSGFTPRRRAVVYAIGAFMLAGCVALNVSAWQNRALSRQITDDLQRYQAIPQADVHAKAGAVKVLRADAAQLNDYYRRGVPLNLGLGLYPGERLRQPVLAAIRGYVPPVEEAKIEAPEQPSQVTPQTVLLDSLSLFDTGKYQLKSGSTKVLVEALINIKAKPGWLIVVAGHTDITGDARANQELSLKRAEAVRDWMLQTSDVSPTCFAVQGYGATRPIAANDTEQGRAANRRVEISLVPQANACQVPGNVTPPEHVGGFDNQGE</sequence>
<feature type="transmembrane region" description="Helical" evidence="4">
    <location>
        <begin position="332"/>
        <end position="353"/>
    </location>
</feature>
<evidence type="ECO:0000256" key="4">
    <source>
        <dbReference type="SAM" id="Phobius"/>
    </source>
</evidence>
<dbReference type="PRINTS" id="PR01021">
    <property type="entry name" value="OMPADOMAIN"/>
</dbReference>
<feature type="transmembrane region" description="Helical" evidence="4">
    <location>
        <begin position="33"/>
        <end position="50"/>
    </location>
</feature>
<dbReference type="OrthoDB" id="345640at2"/>
<dbReference type="SUPFAM" id="SSF103088">
    <property type="entry name" value="OmpA-like"/>
    <property type="match status" value="1"/>
</dbReference>
<keyword evidence="4" id="KW-1133">Transmembrane helix</keyword>
<keyword evidence="2 3" id="KW-0472">Membrane</keyword>
<comment type="subcellular location">
    <subcellularLocation>
        <location evidence="1">Cell outer membrane</location>
    </subcellularLocation>
</comment>
<gene>
    <name evidence="6" type="ORF">BMI79_06720</name>
</gene>
<reference evidence="6 7" key="1">
    <citation type="submission" date="2016-11" db="EMBL/GenBank/DDBJ databases">
        <title>Rahnella oryzae sp. nov., isolated from rice root.</title>
        <authorList>
            <person name="Zhang X.-X."/>
            <person name="Zhang J."/>
        </authorList>
    </citation>
    <scope>NUCLEOTIDE SEQUENCE [LARGE SCALE GENOMIC DNA]</scope>
    <source>
        <strain evidence="6 7">J11-6</strain>
    </source>
</reference>
<keyword evidence="4" id="KW-0812">Transmembrane</keyword>
<dbReference type="GO" id="GO:0009279">
    <property type="term" value="C:cell outer membrane"/>
    <property type="evidence" value="ECO:0007669"/>
    <property type="project" value="UniProtKB-SubCell"/>
</dbReference>
<dbReference type="Pfam" id="PF00691">
    <property type="entry name" value="OmpA"/>
    <property type="match status" value="1"/>
</dbReference>
<dbReference type="PROSITE" id="PS51123">
    <property type="entry name" value="OMPA_2"/>
    <property type="match status" value="1"/>
</dbReference>
<dbReference type="InterPro" id="IPR050330">
    <property type="entry name" value="Bact_OuterMem_StrucFunc"/>
</dbReference>
<dbReference type="CDD" id="cd07185">
    <property type="entry name" value="OmpA_C-like"/>
    <property type="match status" value="1"/>
</dbReference>
<dbReference type="PANTHER" id="PTHR30329">
    <property type="entry name" value="STATOR ELEMENT OF FLAGELLAR MOTOR COMPLEX"/>
    <property type="match status" value="1"/>
</dbReference>
<dbReference type="EMBL" id="MOXD01000003">
    <property type="protein sequence ID" value="OMQ24518.1"/>
    <property type="molecule type" value="Genomic_DNA"/>
</dbReference>
<proteinExistence type="predicted"/>
<name>A0A1S8CMN5_9GAMM</name>
<keyword evidence="7" id="KW-1185">Reference proteome</keyword>
<dbReference type="Gene3D" id="3.30.1330.60">
    <property type="entry name" value="OmpA-like domain"/>
    <property type="match status" value="1"/>
</dbReference>
<feature type="domain" description="OmpA-like" evidence="5">
    <location>
        <begin position="445"/>
        <end position="563"/>
    </location>
</feature>
<evidence type="ECO:0000256" key="3">
    <source>
        <dbReference type="PROSITE-ProRule" id="PRU00473"/>
    </source>
</evidence>
<dbReference type="InterPro" id="IPR006664">
    <property type="entry name" value="OMP_bac"/>
</dbReference>
<evidence type="ECO:0000256" key="2">
    <source>
        <dbReference type="ARBA" id="ARBA00023136"/>
    </source>
</evidence>
<protein>
    <recommendedName>
        <fullName evidence="5">OmpA-like domain-containing protein</fullName>
    </recommendedName>
</protein>
<evidence type="ECO:0000313" key="7">
    <source>
        <dbReference type="Proteomes" id="UP000216021"/>
    </source>
</evidence>
<dbReference type="InterPro" id="IPR036737">
    <property type="entry name" value="OmpA-like_sf"/>
</dbReference>
<dbReference type="AlphaFoldDB" id="A0A1S8CMN5"/>
<dbReference type="InterPro" id="IPR006665">
    <property type="entry name" value="OmpA-like"/>
</dbReference>
<dbReference type="STRING" id="2034155.BMI79_06720"/>